<comment type="similarity">
    <text evidence="8">Belongs to the binding-protein-dependent transport system permease family. LivHM subfamily.</text>
</comment>
<comment type="caution">
    <text evidence="10">The sequence shown here is derived from an EMBL/GenBank/DDBJ whole genome shotgun (WGS) entry which is preliminary data.</text>
</comment>
<evidence type="ECO:0000256" key="4">
    <source>
        <dbReference type="ARBA" id="ARBA00022692"/>
    </source>
</evidence>
<feature type="transmembrane region" description="Helical" evidence="9">
    <location>
        <begin position="255"/>
        <end position="278"/>
    </location>
</feature>
<dbReference type="Proteomes" id="UP001244295">
    <property type="component" value="Unassembled WGS sequence"/>
</dbReference>
<dbReference type="AlphaFoldDB" id="A0AAW8DUW7"/>
<feature type="transmembrane region" description="Helical" evidence="9">
    <location>
        <begin position="188"/>
        <end position="210"/>
    </location>
</feature>
<keyword evidence="7 9" id="KW-0472">Membrane</keyword>
<dbReference type="EMBL" id="JAUSRR010000003">
    <property type="protein sequence ID" value="MDP9923195.1"/>
    <property type="molecule type" value="Genomic_DNA"/>
</dbReference>
<reference evidence="10" key="1">
    <citation type="submission" date="2023-07" db="EMBL/GenBank/DDBJ databases">
        <title>Sorghum-associated microbial communities from plants grown in Nebraska, USA.</title>
        <authorList>
            <person name="Schachtman D."/>
        </authorList>
    </citation>
    <scope>NUCLEOTIDE SEQUENCE</scope>
    <source>
        <strain evidence="10">DS2795</strain>
    </source>
</reference>
<evidence type="ECO:0000313" key="11">
    <source>
        <dbReference type="Proteomes" id="UP001244295"/>
    </source>
</evidence>
<evidence type="ECO:0000313" key="10">
    <source>
        <dbReference type="EMBL" id="MDP9923195.1"/>
    </source>
</evidence>
<proteinExistence type="inferred from homology"/>
<keyword evidence="2" id="KW-0813">Transport</keyword>
<dbReference type="InterPro" id="IPR001851">
    <property type="entry name" value="ABC_transp_permease"/>
</dbReference>
<keyword evidence="4 9" id="KW-0812">Transmembrane</keyword>
<keyword evidence="3" id="KW-1003">Cell membrane</keyword>
<evidence type="ECO:0000256" key="8">
    <source>
        <dbReference type="ARBA" id="ARBA00037998"/>
    </source>
</evidence>
<organism evidence="10 11">
    <name type="scientific">Variovorax boronicumulans</name>
    <dbReference type="NCBI Taxonomy" id="436515"/>
    <lineage>
        <taxon>Bacteria</taxon>
        <taxon>Pseudomonadati</taxon>
        <taxon>Pseudomonadota</taxon>
        <taxon>Betaproteobacteria</taxon>
        <taxon>Burkholderiales</taxon>
        <taxon>Comamonadaceae</taxon>
        <taxon>Variovorax</taxon>
    </lineage>
</organism>
<dbReference type="GO" id="GO:0006865">
    <property type="term" value="P:amino acid transport"/>
    <property type="evidence" value="ECO:0007669"/>
    <property type="project" value="UniProtKB-KW"/>
</dbReference>
<dbReference type="RefSeq" id="WP_307636724.1">
    <property type="nucleotide sequence ID" value="NZ_JAUSRR010000003.1"/>
</dbReference>
<dbReference type="GO" id="GO:0022857">
    <property type="term" value="F:transmembrane transporter activity"/>
    <property type="evidence" value="ECO:0007669"/>
    <property type="project" value="InterPro"/>
</dbReference>
<accession>A0AAW8DUW7</accession>
<feature type="transmembrane region" description="Helical" evidence="9">
    <location>
        <begin position="12"/>
        <end position="32"/>
    </location>
</feature>
<sequence>MELLVQQVTAGLATGAIYACVALAIVMIYRAIGHVNFAQGEMAMVSTYLAWQLIEFGLPYWLAFVLTLVLSFVLGAMVQHLLIRRIRSASDINQIIVFIGVLLVLNSVAGFIWSYTVKPFPSPFGTTPFMGSPLASAHQVGMIGVILVVLLLLFLFFRFTRTGLAMRAAVSNPNSARLLGIRVKALEALGWGMAASIGAIAGILVAPIVFLEPNMMAGIVIYGFAGAVLGGLNSLLGALIGGLLLGVLENLISTFVPVVGGELKSTIALIAIVVVLLVRPQGLIGKPTTHRV</sequence>
<evidence type="ECO:0000256" key="3">
    <source>
        <dbReference type="ARBA" id="ARBA00022475"/>
    </source>
</evidence>
<dbReference type="CDD" id="cd06582">
    <property type="entry name" value="TM_PBP1_LivH_like"/>
    <property type="match status" value="1"/>
</dbReference>
<protein>
    <submittedName>
        <fullName evidence="10">Branched-chain amino acid transport system permease protein</fullName>
    </submittedName>
</protein>
<gene>
    <name evidence="10" type="ORF">J2W25_002216</name>
</gene>
<evidence type="ECO:0000256" key="1">
    <source>
        <dbReference type="ARBA" id="ARBA00004651"/>
    </source>
</evidence>
<feature type="transmembrane region" description="Helical" evidence="9">
    <location>
        <begin position="95"/>
        <end position="116"/>
    </location>
</feature>
<dbReference type="InterPro" id="IPR052157">
    <property type="entry name" value="BCAA_transport_permease"/>
</dbReference>
<feature type="transmembrane region" description="Helical" evidence="9">
    <location>
        <begin position="136"/>
        <end position="157"/>
    </location>
</feature>
<evidence type="ECO:0000256" key="5">
    <source>
        <dbReference type="ARBA" id="ARBA00022970"/>
    </source>
</evidence>
<evidence type="ECO:0000256" key="2">
    <source>
        <dbReference type="ARBA" id="ARBA00022448"/>
    </source>
</evidence>
<keyword evidence="6 9" id="KW-1133">Transmembrane helix</keyword>
<dbReference type="Pfam" id="PF02653">
    <property type="entry name" value="BPD_transp_2"/>
    <property type="match status" value="1"/>
</dbReference>
<comment type="subcellular location">
    <subcellularLocation>
        <location evidence="1">Cell membrane</location>
        <topology evidence="1">Multi-pass membrane protein</topology>
    </subcellularLocation>
</comment>
<dbReference type="PANTHER" id="PTHR11795:SF451">
    <property type="entry name" value="ABC TRANSPORTER PERMEASE PROTEIN"/>
    <property type="match status" value="1"/>
</dbReference>
<keyword evidence="5" id="KW-0029">Amino-acid transport</keyword>
<evidence type="ECO:0000256" key="7">
    <source>
        <dbReference type="ARBA" id="ARBA00023136"/>
    </source>
</evidence>
<name>A0AAW8DUW7_9BURK</name>
<dbReference type="GO" id="GO:0005886">
    <property type="term" value="C:plasma membrane"/>
    <property type="evidence" value="ECO:0007669"/>
    <property type="project" value="UniProtKB-SubCell"/>
</dbReference>
<evidence type="ECO:0000256" key="9">
    <source>
        <dbReference type="SAM" id="Phobius"/>
    </source>
</evidence>
<feature type="transmembrane region" description="Helical" evidence="9">
    <location>
        <begin position="60"/>
        <end position="83"/>
    </location>
</feature>
<evidence type="ECO:0000256" key="6">
    <source>
        <dbReference type="ARBA" id="ARBA00022989"/>
    </source>
</evidence>
<feature type="transmembrane region" description="Helical" evidence="9">
    <location>
        <begin position="216"/>
        <end position="248"/>
    </location>
</feature>
<dbReference type="PANTHER" id="PTHR11795">
    <property type="entry name" value="BRANCHED-CHAIN AMINO ACID TRANSPORT SYSTEM PERMEASE PROTEIN LIVH"/>
    <property type="match status" value="1"/>
</dbReference>